<gene>
    <name evidence="1" type="ORF">TNIN_12781</name>
</gene>
<dbReference type="OrthoDB" id="6437361at2759"/>
<name>A0A8X6XEW1_9ARAC</name>
<reference evidence="1" key="1">
    <citation type="submission" date="2020-08" db="EMBL/GenBank/DDBJ databases">
        <title>Multicomponent nature underlies the extraordinary mechanical properties of spider dragline silk.</title>
        <authorList>
            <person name="Kono N."/>
            <person name="Nakamura H."/>
            <person name="Mori M."/>
            <person name="Yoshida Y."/>
            <person name="Ohtoshi R."/>
            <person name="Malay A.D."/>
            <person name="Moran D.A.P."/>
            <person name="Tomita M."/>
            <person name="Numata K."/>
            <person name="Arakawa K."/>
        </authorList>
    </citation>
    <scope>NUCLEOTIDE SEQUENCE</scope>
</reference>
<comment type="caution">
    <text evidence="1">The sequence shown here is derived from an EMBL/GenBank/DDBJ whole genome shotgun (WGS) entry which is preliminary data.</text>
</comment>
<accession>A0A8X6XEW1</accession>
<dbReference type="Proteomes" id="UP000886998">
    <property type="component" value="Unassembled WGS sequence"/>
</dbReference>
<evidence type="ECO:0000313" key="1">
    <source>
        <dbReference type="EMBL" id="GFY51209.1"/>
    </source>
</evidence>
<protein>
    <submittedName>
        <fullName evidence="1">Uncharacterized protein</fullName>
    </submittedName>
</protein>
<organism evidence="1 2">
    <name type="scientific">Trichonephila inaurata madagascariensis</name>
    <dbReference type="NCBI Taxonomy" id="2747483"/>
    <lineage>
        <taxon>Eukaryota</taxon>
        <taxon>Metazoa</taxon>
        <taxon>Ecdysozoa</taxon>
        <taxon>Arthropoda</taxon>
        <taxon>Chelicerata</taxon>
        <taxon>Arachnida</taxon>
        <taxon>Araneae</taxon>
        <taxon>Araneomorphae</taxon>
        <taxon>Entelegynae</taxon>
        <taxon>Araneoidea</taxon>
        <taxon>Nephilidae</taxon>
        <taxon>Trichonephila</taxon>
        <taxon>Trichonephila inaurata</taxon>
    </lineage>
</organism>
<evidence type="ECO:0000313" key="2">
    <source>
        <dbReference type="Proteomes" id="UP000886998"/>
    </source>
</evidence>
<sequence length="83" mass="9752">MIVNCASEKDRDNLMIRIEANPKFLKPIVPKHKNPTMLIRNVPNDVDDSELLDVIREQNLEILVSNECWKESRVRFVLKNFSM</sequence>
<proteinExistence type="predicted"/>
<dbReference type="EMBL" id="BMAV01007936">
    <property type="protein sequence ID" value="GFY51209.1"/>
    <property type="molecule type" value="Genomic_DNA"/>
</dbReference>
<dbReference type="AlphaFoldDB" id="A0A8X6XEW1"/>
<keyword evidence="2" id="KW-1185">Reference proteome</keyword>